<organism evidence="1">
    <name type="scientific">uncultured organism</name>
    <dbReference type="NCBI Taxonomy" id="155900"/>
    <lineage>
        <taxon>unclassified sequences</taxon>
        <taxon>environmental samples</taxon>
    </lineage>
</organism>
<accession>A0A447I5H9</accession>
<proteinExistence type="predicted"/>
<dbReference type="EMBL" id="LR131279">
    <property type="protein sequence ID" value="VDS02515.1"/>
    <property type="molecule type" value="Genomic_DNA"/>
</dbReference>
<sequence length="38" mass="4345">METNNMEMYEAPKVEVIEVEVEKGFAVSAPDYVDRPLN</sequence>
<name>A0A447I5H9_9ZZZZ</name>
<evidence type="ECO:0000313" key="1">
    <source>
        <dbReference type="EMBL" id="VDS02515.1"/>
    </source>
</evidence>
<reference evidence="1" key="1">
    <citation type="submission" date="2018-12" db="EMBL/GenBank/DDBJ databases">
        <authorList>
            <person name="Laville E."/>
        </authorList>
    </citation>
    <scope>NUCLEOTIDE SEQUENCE</scope>
</reference>
<dbReference type="AlphaFoldDB" id="A0A447I5H9"/>
<protein>
    <submittedName>
        <fullName evidence="1">Uncharacterized protein</fullName>
    </submittedName>
</protein>